<keyword evidence="2" id="KW-1185">Reference proteome</keyword>
<name>A0ABV1RFR9_9ALTE</name>
<proteinExistence type="predicted"/>
<organism evidence="1 2">
    <name type="scientific">Catenovulum sediminis</name>
    <dbReference type="NCBI Taxonomy" id="1740262"/>
    <lineage>
        <taxon>Bacteria</taxon>
        <taxon>Pseudomonadati</taxon>
        <taxon>Pseudomonadota</taxon>
        <taxon>Gammaproteobacteria</taxon>
        <taxon>Alteromonadales</taxon>
        <taxon>Alteromonadaceae</taxon>
        <taxon>Catenovulum</taxon>
    </lineage>
</organism>
<comment type="caution">
    <text evidence="1">The sequence shown here is derived from an EMBL/GenBank/DDBJ whole genome shotgun (WGS) entry which is preliminary data.</text>
</comment>
<evidence type="ECO:0000313" key="2">
    <source>
        <dbReference type="Proteomes" id="UP001467690"/>
    </source>
</evidence>
<sequence length="145" mass="16664">MAQLQSIEPQQYYYPANELHLTILSIISCVAGFKLNDIQSERYVDIFLQCMHKIKPIEIHFAGVTASSSCVSTAHVTAVRLKTQMRDAQHFVDVLNGHRKHDFGYIRLTEFDLVFNNWYQNLSETQNLAHWSVGKTATRLVYGCK</sequence>
<dbReference type="Proteomes" id="UP001467690">
    <property type="component" value="Unassembled WGS sequence"/>
</dbReference>
<gene>
    <name evidence="1" type="ORF">ABS311_07650</name>
</gene>
<dbReference type="RefSeq" id="WP_350401337.1">
    <property type="nucleotide sequence ID" value="NZ_JBELOE010000150.1"/>
</dbReference>
<evidence type="ECO:0000313" key="1">
    <source>
        <dbReference type="EMBL" id="MER2491755.1"/>
    </source>
</evidence>
<dbReference type="EMBL" id="JBELOE010000150">
    <property type="protein sequence ID" value="MER2491755.1"/>
    <property type="molecule type" value="Genomic_DNA"/>
</dbReference>
<reference evidence="1 2" key="1">
    <citation type="submission" date="2024-06" db="EMBL/GenBank/DDBJ databases">
        <authorList>
            <person name="Chen R.Y."/>
        </authorList>
    </citation>
    <scope>NUCLEOTIDE SEQUENCE [LARGE SCALE GENOMIC DNA]</scope>
    <source>
        <strain evidence="1 2">D2</strain>
    </source>
</reference>
<accession>A0ABV1RFR9</accession>
<protein>
    <submittedName>
        <fullName evidence="1">Uncharacterized protein</fullName>
    </submittedName>
</protein>